<dbReference type="PANTHER" id="PTHR10250:SF26">
    <property type="entry name" value="GLUTATHIONE S-TRANSFERASE 3, MITOCHONDRIAL"/>
    <property type="match status" value="1"/>
</dbReference>
<dbReference type="SUPFAM" id="SSF161084">
    <property type="entry name" value="MAPEG domain-like"/>
    <property type="match status" value="1"/>
</dbReference>
<evidence type="ECO:0000313" key="7">
    <source>
        <dbReference type="Proteomes" id="UP000078237"/>
    </source>
</evidence>
<comment type="subcellular location">
    <subcellularLocation>
        <location evidence="1">Membrane</location>
        <topology evidence="1">Multi-pass membrane protein</topology>
    </subcellularLocation>
</comment>
<evidence type="ECO:0000256" key="1">
    <source>
        <dbReference type="ARBA" id="ARBA00004141"/>
    </source>
</evidence>
<protein>
    <submittedName>
        <fullName evidence="6">Microsomal glutathione S-transferase 3</fullName>
    </submittedName>
</protein>
<dbReference type="EMBL" id="LCTW02000111">
    <property type="protein sequence ID" value="KXX78697.1"/>
    <property type="molecule type" value="Genomic_DNA"/>
</dbReference>
<gene>
    <name evidence="6" type="ORF">MMYC01_205845</name>
</gene>
<dbReference type="GO" id="GO:0004364">
    <property type="term" value="F:glutathione transferase activity"/>
    <property type="evidence" value="ECO:0007669"/>
    <property type="project" value="TreeGrafter"/>
</dbReference>
<reference evidence="6 7" key="1">
    <citation type="journal article" date="2016" name="Genome Announc.">
        <title>Genome Sequence of Madurella mycetomatis mm55, Isolated from a Human Mycetoma Case in Sudan.</title>
        <authorList>
            <person name="Smit S."/>
            <person name="Derks M.F."/>
            <person name="Bervoets S."/>
            <person name="Fahal A."/>
            <person name="van Leeuwen W."/>
            <person name="van Belkum A."/>
            <person name="van de Sande W.W."/>
        </authorList>
    </citation>
    <scope>NUCLEOTIDE SEQUENCE [LARGE SCALE GENOMIC DNA]</scope>
    <source>
        <strain evidence="7">mm55</strain>
    </source>
</reference>
<sequence>MAITLPDEYGYVLLAATSSFFLNTVHAVITSRRRKAASIPYPNSYATKEQADKDPKAFTFNCAQRAHANYTENLTPLLGQLFIAGLRYPVYAAALGTAWSAGRLLYLLGYTSARGPQGRIAGFGLAWLSDLALKGMAAWASVGYVLGWY</sequence>
<dbReference type="GO" id="GO:0005635">
    <property type="term" value="C:nuclear envelope"/>
    <property type="evidence" value="ECO:0007669"/>
    <property type="project" value="TreeGrafter"/>
</dbReference>
<dbReference type="InterPro" id="IPR050997">
    <property type="entry name" value="MAPEG"/>
</dbReference>
<dbReference type="AlphaFoldDB" id="A0A175W4N1"/>
<feature type="transmembrane region" description="Helical" evidence="5">
    <location>
        <begin position="88"/>
        <end position="108"/>
    </location>
</feature>
<dbReference type="Gene3D" id="1.20.120.550">
    <property type="entry name" value="Membrane associated eicosanoid/glutathione metabolism-like domain"/>
    <property type="match status" value="1"/>
</dbReference>
<dbReference type="Proteomes" id="UP000078237">
    <property type="component" value="Unassembled WGS sequence"/>
</dbReference>
<organism evidence="6 7">
    <name type="scientific">Madurella mycetomatis</name>
    <dbReference type="NCBI Taxonomy" id="100816"/>
    <lineage>
        <taxon>Eukaryota</taxon>
        <taxon>Fungi</taxon>
        <taxon>Dikarya</taxon>
        <taxon>Ascomycota</taxon>
        <taxon>Pezizomycotina</taxon>
        <taxon>Sordariomycetes</taxon>
        <taxon>Sordariomycetidae</taxon>
        <taxon>Sordariales</taxon>
        <taxon>Sordariales incertae sedis</taxon>
        <taxon>Madurella</taxon>
    </lineage>
</organism>
<proteinExistence type="predicted"/>
<dbReference type="GO" id="GO:0004602">
    <property type="term" value="F:glutathione peroxidase activity"/>
    <property type="evidence" value="ECO:0007669"/>
    <property type="project" value="TreeGrafter"/>
</dbReference>
<keyword evidence="2 5" id="KW-0812">Transmembrane</keyword>
<dbReference type="GO" id="GO:0005783">
    <property type="term" value="C:endoplasmic reticulum"/>
    <property type="evidence" value="ECO:0007669"/>
    <property type="project" value="TreeGrafter"/>
</dbReference>
<evidence type="ECO:0000256" key="4">
    <source>
        <dbReference type="ARBA" id="ARBA00023136"/>
    </source>
</evidence>
<dbReference type="Pfam" id="PF01124">
    <property type="entry name" value="MAPEG"/>
    <property type="match status" value="1"/>
</dbReference>
<name>A0A175W4N1_9PEZI</name>
<evidence type="ECO:0000256" key="2">
    <source>
        <dbReference type="ARBA" id="ARBA00022692"/>
    </source>
</evidence>
<keyword evidence="3 5" id="KW-1133">Transmembrane helix</keyword>
<dbReference type="InterPro" id="IPR023352">
    <property type="entry name" value="MAPEG-like_dom_sf"/>
</dbReference>
<dbReference type="STRING" id="100816.A0A175W4N1"/>
<evidence type="ECO:0000313" key="6">
    <source>
        <dbReference type="EMBL" id="KXX78697.1"/>
    </source>
</evidence>
<evidence type="ECO:0000256" key="5">
    <source>
        <dbReference type="SAM" id="Phobius"/>
    </source>
</evidence>
<dbReference type="GO" id="GO:0016020">
    <property type="term" value="C:membrane"/>
    <property type="evidence" value="ECO:0007669"/>
    <property type="project" value="UniProtKB-SubCell"/>
</dbReference>
<feature type="transmembrane region" description="Helical" evidence="5">
    <location>
        <begin position="120"/>
        <end position="146"/>
    </location>
</feature>
<dbReference type="OrthoDB" id="410651at2759"/>
<evidence type="ECO:0000256" key="3">
    <source>
        <dbReference type="ARBA" id="ARBA00022989"/>
    </source>
</evidence>
<dbReference type="PANTHER" id="PTHR10250">
    <property type="entry name" value="MICROSOMAL GLUTATHIONE S-TRANSFERASE"/>
    <property type="match status" value="1"/>
</dbReference>
<keyword evidence="7" id="KW-1185">Reference proteome</keyword>
<accession>A0A175W4N1</accession>
<dbReference type="VEuPathDB" id="FungiDB:MMYC01_205845"/>
<dbReference type="InterPro" id="IPR001129">
    <property type="entry name" value="Membr-assoc_MAPEG"/>
</dbReference>
<keyword evidence="4 5" id="KW-0472">Membrane</keyword>
<comment type="caution">
    <text evidence="6">The sequence shown here is derived from an EMBL/GenBank/DDBJ whole genome shotgun (WGS) entry which is preliminary data.</text>
</comment>